<organism evidence="6 7">
    <name type="scientific">Flavivirga rizhaonensis</name>
    <dbReference type="NCBI Taxonomy" id="2559571"/>
    <lineage>
        <taxon>Bacteria</taxon>
        <taxon>Pseudomonadati</taxon>
        <taxon>Bacteroidota</taxon>
        <taxon>Flavobacteriia</taxon>
        <taxon>Flavobacteriales</taxon>
        <taxon>Flavobacteriaceae</taxon>
        <taxon>Flavivirga</taxon>
    </lineage>
</organism>
<dbReference type="Pfam" id="PF22548">
    <property type="entry name" value="AEP-TOTE"/>
    <property type="match status" value="1"/>
</dbReference>
<evidence type="ECO:0000256" key="4">
    <source>
        <dbReference type="ARBA" id="ARBA00022840"/>
    </source>
</evidence>
<dbReference type="AlphaFoldDB" id="A0A4S1DZ80"/>
<sequence length="962" mass="112697">MPAYHYDPYMYRLHKQKGGTFKDYKDKTYLKLDEHQLSKHLKGEKFTGIYPLLKDNTSWFIVADFDKKDWQKQSKKAIQICRENKIPAYLERSRSGNGGHVWVFFERPYPATKSRKIVLKLFEQAGIFSLFDKNTSFDRLFPNQDYLSGKGFGNLIALPLQGKTLRNGNSCFIDLETFTPYQNQWQFLKTIKRVSTTHLDSVLEKLPKQKEVTKALFKNNISDAGKLQIILKNSIVIHRNSLTSPIVNFLKDQLNFFNADYAIKKKAGRSTWKTERYFKLIDETENTIEIPKGFIGQLIRYCKQQHIDYEFLDQRKQLNNVGFLSSIQLLKHQYHPVEIASKKDFGIIVAPPGSGKTIVGLKIIEQKKQPALIITHRKQIAEQWIDRIETFFGIPKREIGKIGQGKMKIGKHITVALIQTLAKKLSNENDTKKLAFSFGTIIIDECHHIPAKSFREVIHQLAPYYQYGLTATPFRRNNDEKLLFVYLGNIISEITPQEIEHYKKARIVIRETNLNIPFNSKTDHFETLSKILIHDSERNRLILNDVENEINNGRKAVIITERKEHIQTLYQYLKNRFEIIPISGDDNATSRTIKWKSIEQGNYQAIITTGQFFGEGVDIQSISCLFLVYPFAFKGKLIQYIGRVQRSELTPIIYDYRDKQILYLNKLFLKRNAYYRNLDRQATLFDDLKEFTEDKPRLSDIDKVIKVAINDLDFHYGMVCFSYKLSNQNSLEFEIENEEMLPEFEVLKPYFSKILNSKSIRVHIQVGYENGVIVSQIGTSEDIDRINKEIVDSVKFQFVEQHFIKNQKPKNEENPDEVSIMVGTFFGSEGNLLEILLKNNSYVHQGQLLYLAKNHEYEKLKIRFVLYPFSFVFLLEGIQKYHIVLETLDTKEATYVWHLSKETTQFKKELELINQKLNWIRNNGRQSFLETEKENFSKIIHDYNKDKKGFYKWKNALEERLV</sequence>
<dbReference type="GO" id="GO:0004386">
    <property type="term" value="F:helicase activity"/>
    <property type="evidence" value="ECO:0007669"/>
    <property type="project" value="UniProtKB-KW"/>
</dbReference>
<dbReference type="CDD" id="cd18785">
    <property type="entry name" value="SF2_C"/>
    <property type="match status" value="1"/>
</dbReference>
<dbReference type="CDD" id="cd17926">
    <property type="entry name" value="DEXHc_RE"/>
    <property type="match status" value="1"/>
</dbReference>
<evidence type="ECO:0000256" key="3">
    <source>
        <dbReference type="ARBA" id="ARBA00022806"/>
    </source>
</evidence>
<evidence type="ECO:0000256" key="1">
    <source>
        <dbReference type="ARBA" id="ARBA00022741"/>
    </source>
</evidence>
<dbReference type="SUPFAM" id="SSF52540">
    <property type="entry name" value="P-loop containing nucleoside triphosphate hydrolases"/>
    <property type="match status" value="2"/>
</dbReference>
<proteinExistence type="predicted"/>
<dbReference type="GO" id="GO:0003677">
    <property type="term" value="F:DNA binding"/>
    <property type="evidence" value="ECO:0007669"/>
    <property type="project" value="InterPro"/>
</dbReference>
<dbReference type="GO" id="GO:0005524">
    <property type="term" value="F:ATP binding"/>
    <property type="evidence" value="ECO:0007669"/>
    <property type="project" value="UniProtKB-KW"/>
</dbReference>
<gene>
    <name evidence="6" type="ORF">EM932_06790</name>
</gene>
<evidence type="ECO:0000313" key="6">
    <source>
        <dbReference type="EMBL" id="TGV03459.1"/>
    </source>
</evidence>
<keyword evidence="1" id="KW-0547">Nucleotide-binding</keyword>
<feature type="domain" description="Helicase ATP-binding" evidence="5">
    <location>
        <begin position="337"/>
        <end position="491"/>
    </location>
</feature>
<dbReference type="Pfam" id="PF00271">
    <property type="entry name" value="Helicase_C"/>
    <property type="match status" value="1"/>
</dbReference>
<dbReference type="InterPro" id="IPR027417">
    <property type="entry name" value="P-loop_NTPase"/>
</dbReference>
<comment type="caution">
    <text evidence="6">The sequence shown here is derived from an EMBL/GenBank/DDBJ whole genome shotgun (WGS) entry which is preliminary data.</text>
</comment>
<dbReference type="InterPro" id="IPR006935">
    <property type="entry name" value="Helicase/UvrB_N"/>
</dbReference>
<accession>A0A4S1DZ80</accession>
<evidence type="ECO:0000313" key="7">
    <source>
        <dbReference type="Proteomes" id="UP000307602"/>
    </source>
</evidence>
<keyword evidence="3 6" id="KW-0347">Helicase</keyword>
<dbReference type="InterPro" id="IPR001650">
    <property type="entry name" value="Helicase_C-like"/>
</dbReference>
<dbReference type="Pfam" id="PF04851">
    <property type="entry name" value="ResIII"/>
    <property type="match status" value="1"/>
</dbReference>
<keyword evidence="4" id="KW-0067">ATP-binding</keyword>
<keyword evidence="7" id="KW-1185">Reference proteome</keyword>
<dbReference type="EMBL" id="SRSO01000007">
    <property type="protein sequence ID" value="TGV03459.1"/>
    <property type="molecule type" value="Genomic_DNA"/>
</dbReference>
<evidence type="ECO:0000256" key="2">
    <source>
        <dbReference type="ARBA" id="ARBA00022801"/>
    </source>
</evidence>
<dbReference type="InterPro" id="IPR050615">
    <property type="entry name" value="ATP-dep_DNA_Helicase"/>
</dbReference>
<dbReference type="PROSITE" id="PS51192">
    <property type="entry name" value="HELICASE_ATP_BIND_1"/>
    <property type="match status" value="1"/>
</dbReference>
<protein>
    <submittedName>
        <fullName evidence="6">DEAD/DEAH box helicase</fullName>
    </submittedName>
</protein>
<dbReference type="InterPro" id="IPR054347">
    <property type="entry name" value="TOTE_primase"/>
</dbReference>
<dbReference type="PANTHER" id="PTHR11274:SF0">
    <property type="entry name" value="GENERAL TRANSCRIPTION AND DNA REPAIR FACTOR IIH HELICASE SUBUNIT XPB"/>
    <property type="match status" value="1"/>
</dbReference>
<dbReference type="GO" id="GO:0016787">
    <property type="term" value="F:hydrolase activity"/>
    <property type="evidence" value="ECO:0007669"/>
    <property type="project" value="UniProtKB-KW"/>
</dbReference>
<dbReference type="PANTHER" id="PTHR11274">
    <property type="entry name" value="RAD25/XP-B DNA REPAIR HELICASE"/>
    <property type="match status" value="1"/>
</dbReference>
<keyword evidence="2" id="KW-0378">Hydrolase</keyword>
<dbReference type="OrthoDB" id="9759819at2"/>
<dbReference type="InterPro" id="IPR014001">
    <property type="entry name" value="Helicase_ATP-bd"/>
</dbReference>
<dbReference type="Proteomes" id="UP000307602">
    <property type="component" value="Unassembled WGS sequence"/>
</dbReference>
<evidence type="ECO:0000259" key="5">
    <source>
        <dbReference type="PROSITE" id="PS51192"/>
    </source>
</evidence>
<reference evidence="6 7" key="1">
    <citation type="submission" date="2019-04" db="EMBL/GenBank/DDBJ databases">
        <authorList>
            <person name="Liu A."/>
        </authorList>
    </citation>
    <scope>NUCLEOTIDE SEQUENCE [LARGE SCALE GENOMIC DNA]</scope>
    <source>
        <strain evidence="6 7">RZ03</strain>
    </source>
</reference>
<name>A0A4S1DZ80_9FLAO</name>
<dbReference type="Gene3D" id="3.40.50.300">
    <property type="entry name" value="P-loop containing nucleotide triphosphate hydrolases"/>
    <property type="match status" value="2"/>
</dbReference>
<dbReference type="SMART" id="SM00487">
    <property type="entry name" value="DEXDc"/>
    <property type="match status" value="1"/>
</dbReference>